<name>D4F5A5_EDWTA</name>
<accession>D4F5A5</accession>
<feature type="transmembrane region" description="Helical" evidence="1">
    <location>
        <begin position="21"/>
        <end position="39"/>
    </location>
</feature>
<dbReference type="HOGENOM" id="CLU_3199160_0_0_6"/>
<evidence type="ECO:0000313" key="2">
    <source>
        <dbReference type="EMBL" id="EFE23052.1"/>
    </source>
</evidence>
<comment type="caution">
    <text evidence="2">The sequence shown here is derived from an EMBL/GenBank/DDBJ whole genome shotgun (WGS) entry which is preliminary data.</text>
</comment>
<protein>
    <submittedName>
        <fullName evidence="2">Uncharacterized protein</fullName>
    </submittedName>
</protein>
<dbReference type="Proteomes" id="UP000003692">
    <property type="component" value="Unassembled WGS sequence"/>
</dbReference>
<keyword evidence="1" id="KW-1133">Transmembrane helix</keyword>
<reference evidence="2 3" key="1">
    <citation type="submission" date="2010-02" db="EMBL/GenBank/DDBJ databases">
        <authorList>
            <person name="Weinstock G."/>
            <person name="Sodergren E."/>
            <person name="Clifton S."/>
            <person name="Fulton L."/>
            <person name="Fulton B."/>
            <person name="Courtney L."/>
            <person name="Fronick C."/>
            <person name="Harrison M."/>
            <person name="Strong C."/>
            <person name="Farmer C."/>
            <person name="Delahaunty K."/>
            <person name="Markovic C."/>
            <person name="Hall O."/>
            <person name="Minx P."/>
            <person name="Tomlinson C."/>
            <person name="Mitreva M."/>
            <person name="Nelson J."/>
            <person name="Hou S."/>
            <person name="Wollam A."/>
            <person name="Pepin K.H."/>
            <person name="Johnson M."/>
            <person name="Bhonagiri V."/>
            <person name="Zhang X."/>
            <person name="Suruliraj S."/>
            <person name="Warren W."/>
            <person name="Chinwalla A."/>
            <person name="Mardis E.R."/>
            <person name="Wilson R.K."/>
        </authorList>
    </citation>
    <scope>NUCLEOTIDE SEQUENCE [LARGE SCALE GENOMIC DNA]</scope>
    <source>
        <strain evidence="2 3">ATCC 23685</strain>
    </source>
</reference>
<gene>
    <name evidence="2" type="ORF">EDWATA_01933</name>
</gene>
<proteinExistence type="predicted"/>
<evidence type="ECO:0000256" key="1">
    <source>
        <dbReference type="SAM" id="Phobius"/>
    </source>
</evidence>
<organism evidence="2 3">
    <name type="scientific">Edwardsiella tarda ATCC 23685</name>
    <dbReference type="NCBI Taxonomy" id="500638"/>
    <lineage>
        <taxon>Bacteria</taxon>
        <taxon>Pseudomonadati</taxon>
        <taxon>Pseudomonadota</taxon>
        <taxon>Gammaproteobacteria</taxon>
        <taxon>Enterobacterales</taxon>
        <taxon>Hafniaceae</taxon>
        <taxon>Edwardsiella</taxon>
    </lineage>
</organism>
<sequence>MFYHRHPTLLFRIVLSHYPSRCAALLCFMLVPLVARVVIPGRLMA</sequence>
<keyword evidence="1" id="KW-0472">Membrane</keyword>
<keyword evidence="1" id="KW-0812">Transmembrane</keyword>
<dbReference type="EMBL" id="ADGK01000132">
    <property type="protein sequence ID" value="EFE23052.1"/>
    <property type="molecule type" value="Genomic_DNA"/>
</dbReference>
<evidence type="ECO:0000313" key="3">
    <source>
        <dbReference type="Proteomes" id="UP000003692"/>
    </source>
</evidence>
<dbReference type="AlphaFoldDB" id="D4F5A5"/>